<comment type="caution">
    <text evidence="2">The sequence shown here is derived from an EMBL/GenBank/DDBJ whole genome shotgun (WGS) entry which is preliminary data.</text>
</comment>
<dbReference type="SUPFAM" id="SSF53067">
    <property type="entry name" value="Actin-like ATPase domain"/>
    <property type="match status" value="1"/>
</dbReference>
<dbReference type="InterPro" id="IPR043129">
    <property type="entry name" value="ATPase_NBD"/>
</dbReference>
<protein>
    <submittedName>
        <fullName evidence="2">ROK family protein</fullName>
    </submittedName>
</protein>
<dbReference type="RefSeq" id="WP_344609567.1">
    <property type="nucleotide sequence ID" value="NZ_BAAAHE010000055.1"/>
</dbReference>
<accession>A0ABN1HC87</accession>
<keyword evidence="3" id="KW-1185">Reference proteome</keyword>
<sequence>MDDPEQPAGGPGAPGERTLTFDVGGTGLKSTVLDGAGVPLVERVRVRTPYPCPPERLISTLQEVAEQLPTFDRISVGLPGMIRGGCVLATPHFVTEAGPFTPVRPDLLAAWRHYDAATAIQKAFGCPVRVVNDAELAGFGVVTGQGFEVLLALGTGLGAALFDNGRILPKLELSQAPFRRGETYDQQLGDHARRAIGNRSWTRRFDRALARWHAVLWWDRLYVGGGNAKHLVGDLSFEHTRVGNEAGLRGGFKLWQQNWD</sequence>
<dbReference type="Gene3D" id="3.30.420.40">
    <property type="match status" value="2"/>
</dbReference>
<dbReference type="InterPro" id="IPR000600">
    <property type="entry name" value="ROK"/>
</dbReference>
<reference evidence="3" key="1">
    <citation type="journal article" date="2019" name="Int. J. Syst. Evol. Microbiol.">
        <title>The Global Catalogue of Microorganisms (GCM) 10K type strain sequencing project: providing services to taxonomists for standard genome sequencing and annotation.</title>
        <authorList>
            <consortium name="The Broad Institute Genomics Platform"/>
            <consortium name="The Broad Institute Genome Sequencing Center for Infectious Disease"/>
            <person name="Wu L."/>
            <person name="Ma J."/>
        </authorList>
    </citation>
    <scope>NUCLEOTIDE SEQUENCE [LARGE SCALE GENOMIC DNA]</scope>
    <source>
        <strain evidence="3">JCM 10671</strain>
    </source>
</reference>
<evidence type="ECO:0000313" key="3">
    <source>
        <dbReference type="Proteomes" id="UP001500957"/>
    </source>
</evidence>
<dbReference type="Pfam" id="PF00480">
    <property type="entry name" value="ROK"/>
    <property type="match status" value="1"/>
</dbReference>
<organism evidence="2 3">
    <name type="scientific">Sporichthya brevicatena</name>
    <dbReference type="NCBI Taxonomy" id="171442"/>
    <lineage>
        <taxon>Bacteria</taxon>
        <taxon>Bacillati</taxon>
        <taxon>Actinomycetota</taxon>
        <taxon>Actinomycetes</taxon>
        <taxon>Sporichthyales</taxon>
        <taxon>Sporichthyaceae</taxon>
        <taxon>Sporichthya</taxon>
    </lineage>
</organism>
<proteinExistence type="inferred from homology"/>
<evidence type="ECO:0000256" key="1">
    <source>
        <dbReference type="ARBA" id="ARBA00006479"/>
    </source>
</evidence>
<gene>
    <name evidence="2" type="ORF">GCM10009547_47670</name>
</gene>
<dbReference type="EMBL" id="BAAAHE010000055">
    <property type="protein sequence ID" value="GAA0637751.1"/>
    <property type="molecule type" value="Genomic_DNA"/>
</dbReference>
<dbReference type="Proteomes" id="UP001500957">
    <property type="component" value="Unassembled WGS sequence"/>
</dbReference>
<evidence type="ECO:0000313" key="2">
    <source>
        <dbReference type="EMBL" id="GAA0637751.1"/>
    </source>
</evidence>
<name>A0ABN1HC87_9ACTN</name>
<comment type="similarity">
    <text evidence="1">Belongs to the ROK (NagC/XylR) family.</text>
</comment>